<evidence type="ECO:0000256" key="1">
    <source>
        <dbReference type="ARBA" id="ARBA00022741"/>
    </source>
</evidence>
<dbReference type="PANTHER" id="PTHR48012">
    <property type="entry name" value="STERILE20-LIKE KINASE, ISOFORM B-RELATED"/>
    <property type="match status" value="1"/>
</dbReference>
<evidence type="ECO:0000313" key="5">
    <source>
        <dbReference type="Proteomes" id="UP000193411"/>
    </source>
</evidence>
<dbReference type="GO" id="GO:0004674">
    <property type="term" value="F:protein serine/threonine kinase activity"/>
    <property type="evidence" value="ECO:0007669"/>
    <property type="project" value="TreeGrafter"/>
</dbReference>
<comment type="caution">
    <text evidence="4">The sequence shown here is derived from an EMBL/GenBank/DDBJ whole genome shotgun (WGS) entry which is preliminary data.</text>
</comment>
<dbReference type="Pfam" id="PF00069">
    <property type="entry name" value="Pkinase"/>
    <property type="match status" value="1"/>
</dbReference>
<evidence type="ECO:0000259" key="3">
    <source>
        <dbReference type="PROSITE" id="PS50011"/>
    </source>
</evidence>
<dbReference type="InterPro" id="IPR000719">
    <property type="entry name" value="Prot_kinase_dom"/>
</dbReference>
<dbReference type="InterPro" id="IPR008271">
    <property type="entry name" value="Ser/Thr_kinase_AS"/>
</dbReference>
<name>A0A1Y2HH53_9FUNG</name>
<dbReference type="FunFam" id="1.10.510.10:FF:000421">
    <property type="entry name" value="Serine/threonine-protein kinase PAK 6"/>
    <property type="match status" value="1"/>
</dbReference>
<dbReference type="PROSITE" id="PS50011">
    <property type="entry name" value="PROTEIN_KINASE_DOM"/>
    <property type="match status" value="1"/>
</dbReference>
<gene>
    <name evidence="4" type="ORF">BCR44DRAFT_118254</name>
</gene>
<feature type="domain" description="Protein kinase" evidence="3">
    <location>
        <begin position="1"/>
        <end position="257"/>
    </location>
</feature>
<keyword evidence="4" id="KW-0808">Transferase</keyword>
<keyword evidence="4" id="KW-0418">Kinase</keyword>
<keyword evidence="2" id="KW-0067">ATP-binding</keyword>
<protein>
    <submittedName>
        <fullName evidence="4">Kinase-like domain-containing protein</fullName>
    </submittedName>
</protein>
<dbReference type="GO" id="GO:0005737">
    <property type="term" value="C:cytoplasm"/>
    <property type="evidence" value="ECO:0007669"/>
    <property type="project" value="TreeGrafter"/>
</dbReference>
<dbReference type="InterPro" id="IPR050629">
    <property type="entry name" value="STE20/SPS1-PAK"/>
</dbReference>
<dbReference type="SMART" id="SM00220">
    <property type="entry name" value="S_TKc"/>
    <property type="match status" value="1"/>
</dbReference>
<dbReference type="PRINTS" id="PR00109">
    <property type="entry name" value="TYRKINASE"/>
</dbReference>
<evidence type="ECO:0000256" key="2">
    <source>
        <dbReference type="ARBA" id="ARBA00022840"/>
    </source>
</evidence>
<accession>A0A1Y2HH53</accession>
<evidence type="ECO:0000313" key="4">
    <source>
        <dbReference type="EMBL" id="ORZ33895.1"/>
    </source>
</evidence>
<dbReference type="AlphaFoldDB" id="A0A1Y2HH53"/>
<organism evidence="4 5">
    <name type="scientific">Catenaria anguillulae PL171</name>
    <dbReference type="NCBI Taxonomy" id="765915"/>
    <lineage>
        <taxon>Eukaryota</taxon>
        <taxon>Fungi</taxon>
        <taxon>Fungi incertae sedis</taxon>
        <taxon>Blastocladiomycota</taxon>
        <taxon>Blastocladiomycetes</taxon>
        <taxon>Blastocladiales</taxon>
        <taxon>Catenariaceae</taxon>
        <taxon>Catenaria</taxon>
    </lineage>
</organism>
<dbReference type="GO" id="GO:0005524">
    <property type="term" value="F:ATP binding"/>
    <property type="evidence" value="ECO:0007669"/>
    <property type="project" value="UniProtKB-KW"/>
</dbReference>
<keyword evidence="1" id="KW-0547">Nucleotide-binding</keyword>
<keyword evidence="5" id="KW-1185">Reference proteome</keyword>
<sequence>MHLFIFCHGAFSQSCRLASSSWSRLNTVTGQIVAIKVLDLESKGEEIEDIQREIFLLQRCDSEYITRYHKSYLEGTKLCVVMDFAKGGSIRDVLQSGVLEEKYIVVIVREVVNALSYLHKTGIIHRDIKAANILLTEEGKVKLCDFGVAGQFSMNSLKRHSFVGTPFWMAPEVLRRTQYDYKADVWSLGITIYEIATGGPPQVGRGDPMKALLMSGIEDIKLQGNFSVAMKEFISLCLKENPHQRASVEDLAKHKWLKTAVKGTAILQDLVRRHDEWQRMQSDKIRYAFL</sequence>
<reference evidence="4 5" key="1">
    <citation type="submission" date="2016-07" db="EMBL/GenBank/DDBJ databases">
        <title>Pervasive Adenine N6-methylation of Active Genes in Fungi.</title>
        <authorList>
            <consortium name="DOE Joint Genome Institute"/>
            <person name="Mondo S.J."/>
            <person name="Dannebaum R.O."/>
            <person name="Kuo R.C."/>
            <person name="Labutti K."/>
            <person name="Haridas S."/>
            <person name="Kuo A."/>
            <person name="Salamov A."/>
            <person name="Ahrendt S.R."/>
            <person name="Lipzen A."/>
            <person name="Sullivan W."/>
            <person name="Andreopoulos W.B."/>
            <person name="Clum A."/>
            <person name="Lindquist E."/>
            <person name="Daum C."/>
            <person name="Ramamoorthy G.K."/>
            <person name="Gryganskyi A."/>
            <person name="Culley D."/>
            <person name="Magnuson J.K."/>
            <person name="James T.Y."/>
            <person name="O'Malley M.A."/>
            <person name="Stajich J.E."/>
            <person name="Spatafora J.W."/>
            <person name="Visel A."/>
            <person name="Grigoriev I.V."/>
        </authorList>
    </citation>
    <scope>NUCLEOTIDE SEQUENCE [LARGE SCALE GENOMIC DNA]</scope>
    <source>
        <strain evidence="4 5">PL171</strain>
    </source>
</reference>
<dbReference type="SUPFAM" id="SSF56112">
    <property type="entry name" value="Protein kinase-like (PK-like)"/>
    <property type="match status" value="1"/>
</dbReference>
<dbReference type="InterPro" id="IPR011009">
    <property type="entry name" value="Kinase-like_dom_sf"/>
</dbReference>
<dbReference type="Gene3D" id="1.10.510.10">
    <property type="entry name" value="Transferase(Phosphotransferase) domain 1"/>
    <property type="match status" value="1"/>
</dbReference>
<proteinExistence type="predicted"/>
<dbReference type="EMBL" id="MCFL01000032">
    <property type="protein sequence ID" value="ORZ33895.1"/>
    <property type="molecule type" value="Genomic_DNA"/>
</dbReference>
<dbReference type="PANTHER" id="PTHR48012:SF21">
    <property type="entry name" value="PH DOMAIN-CONTAINING PROTEIN"/>
    <property type="match status" value="1"/>
</dbReference>
<dbReference type="InterPro" id="IPR001245">
    <property type="entry name" value="Ser-Thr/Tyr_kinase_cat_dom"/>
</dbReference>
<dbReference type="OrthoDB" id="248923at2759"/>
<dbReference type="STRING" id="765915.A0A1Y2HH53"/>
<dbReference type="Proteomes" id="UP000193411">
    <property type="component" value="Unassembled WGS sequence"/>
</dbReference>
<dbReference type="PROSITE" id="PS00108">
    <property type="entry name" value="PROTEIN_KINASE_ST"/>
    <property type="match status" value="1"/>
</dbReference>